<comment type="similarity">
    <text evidence="2">Belongs to the dynein heavy chain family.</text>
</comment>
<evidence type="ECO:0000313" key="16">
    <source>
        <dbReference type="EMBL" id="KAJ6628020.1"/>
    </source>
</evidence>
<evidence type="ECO:0000256" key="6">
    <source>
        <dbReference type="ARBA" id="ARBA00022741"/>
    </source>
</evidence>
<keyword evidence="13" id="KW-0966">Cell projection</keyword>
<evidence type="ECO:0000256" key="3">
    <source>
        <dbReference type="ARBA" id="ARBA00022490"/>
    </source>
</evidence>
<evidence type="ECO:0000256" key="10">
    <source>
        <dbReference type="ARBA" id="ARBA00023069"/>
    </source>
</evidence>
<keyword evidence="6" id="KW-0547">Nucleotide-binding</keyword>
<evidence type="ECO:0000256" key="4">
    <source>
        <dbReference type="ARBA" id="ARBA00022701"/>
    </source>
</evidence>
<evidence type="ECO:0000256" key="7">
    <source>
        <dbReference type="ARBA" id="ARBA00022840"/>
    </source>
</evidence>
<dbReference type="PANTHER" id="PTHR45703">
    <property type="entry name" value="DYNEIN HEAVY CHAIN"/>
    <property type="match status" value="1"/>
</dbReference>
<evidence type="ECO:0000313" key="17">
    <source>
        <dbReference type="Proteomes" id="UP001151699"/>
    </source>
</evidence>
<dbReference type="GO" id="GO:0005874">
    <property type="term" value="C:microtubule"/>
    <property type="evidence" value="ECO:0007669"/>
    <property type="project" value="UniProtKB-KW"/>
</dbReference>
<comment type="caution">
    <text evidence="16">The sequence shown here is derived from an EMBL/GenBank/DDBJ whole genome shotgun (WGS) entry which is preliminary data.</text>
</comment>
<evidence type="ECO:0000256" key="11">
    <source>
        <dbReference type="ARBA" id="ARBA00023175"/>
    </source>
</evidence>
<dbReference type="AlphaFoldDB" id="A0A9Q0RUF8"/>
<dbReference type="Gene3D" id="3.20.180.20">
    <property type="entry name" value="Dynein heavy chain, N-terminal domain 2"/>
    <property type="match status" value="1"/>
</dbReference>
<dbReference type="OrthoDB" id="5593012at2759"/>
<dbReference type="InterPro" id="IPR042222">
    <property type="entry name" value="Dynein_2_N"/>
</dbReference>
<evidence type="ECO:0000259" key="15">
    <source>
        <dbReference type="Pfam" id="PF12774"/>
    </source>
</evidence>
<keyword evidence="3" id="KW-0963">Cytoplasm</keyword>
<evidence type="ECO:0000256" key="12">
    <source>
        <dbReference type="ARBA" id="ARBA00023212"/>
    </source>
</evidence>
<keyword evidence="7" id="KW-0067">ATP-binding</keyword>
<dbReference type="EMBL" id="WJQU01003068">
    <property type="protein sequence ID" value="KAJ6628020.1"/>
    <property type="molecule type" value="Genomic_DNA"/>
</dbReference>
<dbReference type="FunFam" id="3.20.180.20:FF:000001">
    <property type="entry name" value="Dynein axonemal heavy chain 5"/>
    <property type="match status" value="1"/>
</dbReference>
<evidence type="ECO:0000259" key="14">
    <source>
        <dbReference type="Pfam" id="PF08393"/>
    </source>
</evidence>
<dbReference type="PANTHER" id="PTHR45703:SF8">
    <property type="entry name" value="DYNEINS HEAVY CHAIN"/>
    <property type="match status" value="1"/>
</dbReference>
<dbReference type="Pfam" id="PF08393">
    <property type="entry name" value="DHC_N2"/>
    <property type="match status" value="1"/>
</dbReference>
<organism evidence="16 17">
    <name type="scientific">Pseudolycoriella hygida</name>
    <dbReference type="NCBI Taxonomy" id="35572"/>
    <lineage>
        <taxon>Eukaryota</taxon>
        <taxon>Metazoa</taxon>
        <taxon>Ecdysozoa</taxon>
        <taxon>Arthropoda</taxon>
        <taxon>Hexapoda</taxon>
        <taxon>Insecta</taxon>
        <taxon>Pterygota</taxon>
        <taxon>Neoptera</taxon>
        <taxon>Endopterygota</taxon>
        <taxon>Diptera</taxon>
        <taxon>Nematocera</taxon>
        <taxon>Sciaroidea</taxon>
        <taxon>Sciaridae</taxon>
        <taxon>Pseudolycoriella</taxon>
    </lineage>
</organism>
<dbReference type="InterPro" id="IPR026983">
    <property type="entry name" value="DHC"/>
</dbReference>
<dbReference type="Proteomes" id="UP001151699">
    <property type="component" value="Unassembled WGS sequence"/>
</dbReference>
<evidence type="ECO:0000256" key="8">
    <source>
        <dbReference type="ARBA" id="ARBA00023017"/>
    </source>
</evidence>
<keyword evidence="9" id="KW-0175">Coiled coil</keyword>
<keyword evidence="8" id="KW-0243">Dynein</keyword>
<dbReference type="GO" id="GO:0005930">
    <property type="term" value="C:axoneme"/>
    <property type="evidence" value="ECO:0007669"/>
    <property type="project" value="UniProtKB-SubCell"/>
</dbReference>
<name>A0A9Q0RUF8_9DIPT</name>
<proteinExistence type="inferred from homology"/>
<dbReference type="GO" id="GO:0030286">
    <property type="term" value="C:dynein complex"/>
    <property type="evidence" value="ECO:0007669"/>
    <property type="project" value="UniProtKB-KW"/>
</dbReference>
<dbReference type="InterPro" id="IPR013602">
    <property type="entry name" value="Dynein_heavy_linker"/>
</dbReference>
<dbReference type="Gene3D" id="1.20.58.1120">
    <property type="match status" value="1"/>
</dbReference>
<sequence>MKPGYLNYIFDNVEKLHKNITTSHGNVKKILKSITEWSSTPMYKRKDNNRNLCLDVVGAESQMKIQNDQIETTKKIIQQSMLENFNLFFNVETTGDGEPMVCNHNLAKGKMKMTRSIINRSEELGNKVKKPIQATQSSFNILKSRAAQDSLQLFEPYERYIDELISKTIIDSIYLSIFYIKSEIIDTDDVQPLLSVQMELHERRITFSPSLKPDDSDGLLKVMENILNNIFLVANSIPRVCQPSQPTEMRATFKDDLLKNIDIAEMKTQILRAVNQTVAEVAESAFVFQEYDYIWLDDKEEHLEKVIQMCGNYFAIEKNDLFNNVELQKFKDKSMKSFSEQIDKWDNIYHEIDGMESYQIFNKWLRLDIKCFKQSLSNECCKWSNLFKEHLIQFINHNLNFLHNFIENGMETLQLVITTEQSSSLLTIMSVLNQIKDRDLDDVFDSLQDIIDLLKNYNVDLDDSIGIKFGELPDKWYHLKKRSNVVQEKIAPIKANQVSAISKRIIEFDYNISKFRDGFKQAAFFQATYDNPYELCSTMHQKLVFLEVELRKLHNSASLFKLTPPTSVKLETCRREIRLVKQIWDFVFVVESCVNDWKKTAWKRLDVEEMEQVCKKFTKDVRSLGKTVRQWAPFLHVEQLLKNLQTSLRAITELQNTAIRDRHWNELMQSTGVSYSNLVKVDDKHVNYNSEAHYEIRERINIRNKKSTTLRELLSLNLHLFEEDVKITVDKAVKEMTMEKILNDISTVWNNMEFEYETHQRSDLKLLKVSEELIETLEENQVQVQNMSTSKYICYFEAEFADWRTKLSNADQIVNIWSEVQRKWAYLESIFTQSDDIRKQLPEDSQRFDEIDKSFRIILGELTQSKKVMEVTNRSGLYERIEVELSGLVLCEKALNDYLETKRLAYPRFYFISSADLLDILSHGTEPKIVGRHLTKLYDSIMKLNYIDGSKIATGMFSKENEEYVEFSTECPCVGNVELWLNKVTSTMRSTLHNLFSIAVVEYEDKIRESWIFEWPAQVGLCITQIWWSIEVNDALKKQQEGYENALKDYQKKQINQLNALINLLLGELTAGDRQKIMTICTIDVHSRECVAKMIAQRVENASAFQWQSQLRHRWDFELNDCFANICDAQFKYDYEYLGNTPRLVITPLTDRCYVTLTQV</sequence>
<dbReference type="GO" id="GO:0007018">
    <property type="term" value="P:microtubule-based movement"/>
    <property type="evidence" value="ECO:0007669"/>
    <property type="project" value="InterPro"/>
</dbReference>
<gene>
    <name evidence="16" type="primary">DYHC_3</name>
    <name evidence="16" type="ORF">Bhyg_16670</name>
</gene>
<keyword evidence="12" id="KW-0206">Cytoskeleton</keyword>
<evidence type="ECO:0000256" key="2">
    <source>
        <dbReference type="ARBA" id="ARBA00008887"/>
    </source>
</evidence>
<accession>A0A9Q0RUF8</accession>
<dbReference type="Pfam" id="PF12774">
    <property type="entry name" value="AAA_6"/>
    <property type="match status" value="1"/>
</dbReference>
<dbReference type="GO" id="GO:0045505">
    <property type="term" value="F:dynein intermediate chain binding"/>
    <property type="evidence" value="ECO:0007669"/>
    <property type="project" value="InterPro"/>
</dbReference>
<dbReference type="Gene3D" id="1.10.287.2620">
    <property type="match status" value="1"/>
</dbReference>
<evidence type="ECO:0000256" key="1">
    <source>
        <dbReference type="ARBA" id="ARBA00004430"/>
    </source>
</evidence>
<feature type="domain" description="Dynein heavy chain linker" evidence="14">
    <location>
        <begin position="570"/>
        <end position="996"/>
    </location>
</feature>
<keyword evidence="17" id="KW-1185">Reference proteome</keyword>
<comment type="subcellular location">
    <subcellularLocation>
        <location evidence="1">Cytoplasm</location>
        <location evidence="1">Cytoskeleton</location>
        <location evidence="1">Cilium axoneme</location>
    </subcellularLocation>
</comment>
<dbReference type="InterPro" id="IPR042228">
    <property type="entry name" value="Dynein_linker_3"/>
</dbReference>
<reference evidence="16" key="1">
    <citation type="submission" date="2022-07" db="EMBL/GenBank/DDBJ databases">
        <authorList>
            <person name="Trinca V."/>
            <person name="Uliana J.V.C."/>
            <person name="Torres T.T."/>
            <person name="Ward R.J."/>
            <person name="Monesi N."/>
        </authorList>
    </citation>
    <scope>NUCLEOTIDE SEQUENCE</scope>
    <source>
        <strain evidence="16">HSMRA1968</strain>
        <tissue evidence="16">Whole embryos</tissue>
    </source>
</reference>
<keyword evidence="10" id="KW-0969">Cilium</keyword>
<protein>
    <submittedName>
        <fullName evidence="16">Dynein beta chain, ciliary</fullName>
    </submittedName>
</protein>
<dbReference type="Gene3D" id="1.20.140.100">
    <property type="entry name" value="Dynein heavy chain, N-terminal domain 2"/>
    <property type="match status" value="1"/>
</dbReference>
<feature type="domain" description="Dynein heavy chain hydrolytic ATP-binding dynein motor region" evidence="15">
    <location>
        <begin position="1133"/>
        <end position="1159"/>
    </location>
</feature>
<dbReference type="FunFam" id="1.20.58.1120:FF:000002">
    <property type="entry name" value="Dynein heavy chain 9, axonemal"/>
    <property type="match status" value="1"/>
</dbReference>
<keyword evidence="5" id="KW-0677">Repeat</keyword>
<dbReference type="FunFam" id="1.20.140.100:FF:000001">
    <property type="entry name" value="dynein heavy chain 17, axonemal"/>
    <property type="match status" value="1"/>
</dbReference>
<dbReference type="GO" id="GO:0005524">
    <property type="term" value="F:ATP binding"/>
    <property type="evidence" value="ECO:0007669"/>
    <property type="project" value="UniProtKB-KW"/>
</dbReference>
<evidence type="ECO:0000256" key="9">
    <source>
        <dbReference type="ARBA" id="ARBA00023054"/>
    </source>
</evidence>
<dbReference type="GO" id="GO:0051959">
    <property type="term" value="F:dynein light intermediate chain binding"/>
    <property type="evidence" value="ECO:0007669"/>
    <property type="project" value="InterPro"/>
</dbReference>
<keyword evidence="11" id="KW-0505">Motor protein</keyword>
<dbReference type="InterPro" id="IPR035699">
    <property type="entry name" value="AAA_6"/>
</dbReference>
<evidence type="ECO:0000256" key="13">
    <source>
        <dbReference type="ARBA" id="ARBA00023273"/>
    </source>
</evidence>
<keyword evidence="4" id="KW-0493">Microtubule</keyword>
<evidence type="ECO:0000256" key="5">
    <source>
        <dbReference type="ARBA" id="ARBA00022737"/>
    </source>
</evidence>